<protein>
    <recommendedName>
        <fullName evidence="2">DUF5648 domain-containing protein</fullName>
    </recommendedName>
</protein>
<evidence type="ECO:0000313" key="3">
    <source>
        <dbReference type="EnsemblMetazoa" id="Aqu2.1.23904_001"/>
    </source>
</evidence>
<name>A0A1X7U8S9_AMPQE</name>
<sequence>MVKFMALSLFATVLLLTIGVESFPLMNLYGYVHKDFNTHLYTYNASIIGYAVRGRTGLRNYMSEGIICLLDSDNSGKPFHHYENKENWLENLYTTNTSEVIGKNYEHKGIVGYCYPSQEPHTVPLYRYKKKIEMSAGLNDITDHYYTTDPNKIGLVTPGTTGNNGYTYEGVACFVYNVKYHT</sequence>
<reference evidence="3" key="2">
    <citation type="submission" date="2017-05" db="UniProtKB">
        <authorList>
            <consortium name="EnsemblMetazoa"/>
        </authorList>
    </citation>
    <scope>IDENTIFICATION</scope>
</reference>
<accession>A0A1X7U8S9</accession>
<feature type="domain" description="DUF5648" evidence="2">
    <location>
        <begin position="29"/>
        <end position="175"/>
    </location>
</feature>
<evidence type="ECO:0000256" key="1">
    <source>
        <dbReference type="SAM" id="SignalP"/>
    </source>
</evidence>
<dbReference type="Pfam" id="PF18885">
    <property type="entry name" value="DUF5648"/>
    <property type="match status" value="1"/>
</dbReference>
<feature type="signal peptide" evidence="1">
    <location>
        <begin position="1"/>
        <end position="22"/>
    </location>
</feature>
<feature type="chain" id="PRO_5013050125" description="DUF5648 domain-containing protein" evidence="1">
    <location>
        <begin position="23"/>
        <end position="182"/>
    </location>
</feature>
<evidence type="ECO:0000259" key="2">
    <source>
        <dbReference type="Pfam" id="PF18885"/>
    </source>
</evidence>
<evidence type="ECO:0000313" key="4">
    <source>
        <dbReference type="Proteomes" id="UP000007879"/>
    </source>
</evidence>
<dbReference type="InParanoid" id="A0A1X7U8S9"/>
<gene>
    <name evidence="3" type="primary">105313793</name>
</gene>
<dbReference type="Proteomes" id="UP000007879">
    <property type="component" value="Unassembled WGS sequence"/>
</dbReference>
<reference evidence="4" key="1">
    <citation type="journal article" date="2010" name="Nature">
        <title>The Amphimedon queenslandica genome and the evolution of animal complexity.</title>
        <authorList>
            <person name="Srivastava M."/>
            <person name="Simakov O."/>
            <person name="Chapman J."/>
            <person name="Fahey B."/>
            <person name="Gauthier M.E."/>
            <person name="Mitros T."/>
            <person name="Richards G.S."/>
            <person name="Conaco C."/>
            <person name="Dacre M."/>
            <person name="Hellsten U."/>
            <person name="Larroux C."/>
            <person name="Putnam N.H."/>
            <person name="Stanke M."/>
            <person name="Adamska M."/>
            <person name="Darling A."/>
            <person name="Degnan S.M."/>
            <person name="Oakley T.H."/>
            <person name="Plachetzki D.C."/>
            <person name="Zhai Y."/>
            <person name="Adamski M."/>
            <person name="Calcino A."/>
            <person name="Cummins S.F."/>
            <person name="Goodstein D.M."/>
            <person name="Harris C."/>
            <person name="Jackson D.J."/>
            <person name="Leys S.P."/>
            <person name="Shu S."/>
            <person name="Woodcroft B.J."/>
            <person name="Vervoort M."/>
            <person name="Kosik K.S."/>
            <person name="Manning G."/>
            <person name="Degnan B.M."/>
            <person name="Rokhsar D.S."/>
        </authorList>
    </citation>
    <scope>NUCLEOTIDE SEQUENCE [LARGE SCALE GENOMIC DNA]</scope>
</reference>
<dbReference type="KEGG" id="aqu:105313793"/>
<keyword evidence="1" id="KW-0732">Signal</keyword>
<dbReference type="EnsemblMetazoa" id="Aqu2.1.23904_001">
    <property type="protein sequence ID" value="Aqu2.1.23904_001"/>
    <property type="gene ID" value="Aqu2.1.23904"/>
</dbReference>
<proteinExistence type="predicted"/>
<dbReference type="AlphaFoldDB" id="A0A1X7U8S9"/>
<keyword evidence="4" id="KW-1185">Reference proteome</keyword>
<dbReference type="InterPro" id="IPR043708">
    <property type="entry name" value="DUF5648"/>
</dbReference>
<dbReference type="OrthoDB" id="9971254at2759"/>
<dbReference type="EnsemblMetazoa" id="XM_011407509.2">
    <property type="protein sequence ID" value="XP_011405811.2"/>
    <property type="gene ID" value="LOC105313793"/>
</dbReference>
<organism evidence="3">
    <name type="scientific">Amphimedon queenslandica</name>
    <name type="common">Sponge</name>
    <dbReference type="NCBI Taxonomy" id="400682"/>
    <lineage>
        <taxon>Eukaryota</taxon>
        <taxon>Metazoa</taxon>
        <taxon>Porifera</taxon>
        <taxon>Demospongiae</taxon>
        <taxon>Heteroscleromorpha</taxon>
        <taxon>Haplosclerida</taxon>
        <taxon>Niphatidae</taxon>
        <taxon>Amphimedon</taxon>
    </lineage>
</organism>